<evidence type="ECO:0000313" key="3">
    <source>
        <dbReference type="EMBL" id="KAL3071761.1"/>
    </source>
</evidence>
<evidence type="ECO:0000313" key="6">
    <source>
        <dbReference type="Proteomes" id="UP001620626"/>
    </source>
</evidence>
<keyword evidence="6" id="KW-1185">Reference proteome</keyword>
<dbReference type="AlphaFoldDB" id="A0ABD2I1R5"/>
<sequence>MSYSSKKKVVTLFLLSQGALAIDAFFGYKFLQKHESARHWLYSNCPNILLAYYNTRDYYSDKGQLPGTEQRKEDVKRWKLAAAIENEGQQKEQQQQRTRKGKSADNTKGEEAQ</sequence>
<dbReference type="EMBL" id="JBICBT010001356">
    <property type="protein sequence ID" value="KAL3071761.1"/>
    <property type="molecule type" value="Genomic_DNA"/>
</dbReference>
<comment type="caution">
    <text evidence="4">The sequence shown here is derived from an EMBL/GenBank/DDBJ whole genome shotgun (WGS) entry which is preliminary data.</text>
</comment>
<gene>
    <name evidence="2" type="ORF">niasHT_038826</name>
    <name evidence="3" type="ORF">niasHT_038829</name>
    <name evidence="4" type="ORF">niasHT_038830</name>
    <name evidence="5" type="ORF">niasHT_038832</name>
</gene>
<feature type="compositionally biased region" description="Basic and acidic residues" evidence="1">
    <location>
        <begin position="102"/>
        <end position="113"/>
    </location>
</feature>
<organism evidence="4 6">
    <name type="scientific">Heterodera trifolii</name>
    <dbReference type="NCBI Taxonomy" id="157864"/>
    <lineage>
        <taxon>Eukaryota</taxon>
        <taxon>Metazoa</taxon>
        <taxon>Ecdysozoa</taxon>
        <taxon>Nematoda</taxon>
        <taxon>Chromadorea</taxon>
        <taxon>Rhabditida</taxon>
        <taxon>Tylenchina</taxon>
        <taxon>Tylenchomorpha</taxon>
        <taxon>Tylenchoidea</taxon>
        <taxon>Heteroderidae</taxon>
        <taxon>Heteroderinae</taxon>
        <taxon>Heterodera</taxon>
    </lineage>
</organism>
<dbReference type="EMBL" id="JBICBT010001356">
    <property type="protein sequence ID" value="KAL3071762.1"/>
    <property type="molecule type" value="Genomic_DNA"/>
</dbReference>
<name>A0ABD2I1R5_9BILA</name>
<evidence type="ECO:0000256" key="1">
    <source>
        <dbReference type="SAM" id="MobiDB-lite"/>
    </source>
</evidence>
<feature type="region of interest" description="Disordered" evidence="1">
    <location>
        <begin position="84"/>
        <end position="113"/>
    </location>
</feature>
<protein>
    <submittedName>
        <fullName evidence="4">Uncharacterized protein</fullName>
    </submittedName>
</protein>
<dbReference type="Proteomes" id="UP001620626">
    <property type="component" value="Unassembled WGS sequence"/>
</dbReference>
<dbReference type="EMBL" id="JBICBT010001356">
    <property type="protein sequence ID" value="KAL3071764.1"/>
    <property type="molecule type" value="Genomic_DNA"/>
</dbReference>
<evidence type="ECO:0000313" key="4">
    <source>
        <dbReference type="EMBL" id="KAL3071762.1"/>
    </source>
</evidence>
<dbReference type="EMBL" id="JBICBT010001356">
    <property type="protein sequence ID" value="KAL3071758.1"/>
    <property type="molecule type" value="Genomic_DNA"/>
</dbReference>
<evidence type="ECO:0000313" key="5">
    <source>
        <dbReference type="EMBL" id="KAL3071764.1"/>
    </source>
</evidence>
<accession>A0ABD2I1R5</accession>
<evidence type="ECO:0000313" key="2">
    <source>
        <dbReference type="EMBL" id="KAL3071758.1"/>
    </source>
</evidence>
<proteinExistence type="predicted"/>
<reference evidence="4 6" key="1">
    <citation type="submission" date="2024-10" db="EMBL/GenBank/DDBJ databases">
        <authorList>
            <person name="Kim D."/>
        </authorList>
    </citation>
    <scope>NUCLEOTIDE SEQUENCE [LARGE SCALE GENOMIC DNA]</scope>
    <source>
        <strain evidence="4">BH-2024</strain>
    </source>
</reference>